<dbReference type="SUPFAM" id="SSF52540">
    <property type="entry name" value="P-loop containing nucleoside triphosphate hydrolases"/>
    <property type="match status" value="1"/>
</dbReference>
<evidence type="ECO:0000256" key="2">
    <source>
        <dbReference type="ARBA" id="ARBA00022840"/>
    </source>
</evidence>
<dbReference type="EMBL" id="VIWT01000003">
    <property type="protein sequence ID" value="TWF90048.1"/>
    <property type="molecule type" value="Genomic_DNA"/>
</dbReference>
<name>A0A561TSF9_9ACTN</name>
<comment type="caution">
    <text evidence="4">The sequence shown here is derived from an EMBL/GenBank/DDBJ whole genome shotgun (WGS) entry which is preliminary data.</text>
</comment>
<dbReference type="InterPro" id="IPR027417">
    <property type="entry name" value="P-loop_NTPase"/>
</dbReference>
<dbReference type="PRINTS" id="PR00038">
    <property type="entry name" value="HTHLUXR"/>
</dbReference>
<dbReference type="SMART" id="SM00421">
    <property type="entry name" value="HTH_LUXR"/>
    <property type="match status" value="1"/>
</dbReference>
<dbReference type="GO" id="GO:0006355">
    <property type="term" value="P:regulation of DNA-templated transcription"/>
    <property type="evidence" value="ECO:0007669"/>
    <property type="project" value="InterPro"/>
</dbReference>
<organism evidence="4 5">
    <name type="scientific">Kitasatospora viridis</name>
    <dbReference type="NCBI Taxonomy" id="281105"/>
    <lineage>
        <taxon>Bacteria</taxon>
        <taxon>Bacillati</taxon>
        <taxon>Actinomycetota</taxon>
        <taxon>Actinomycetes</taxon>
        <taxon>Kitasatosporales</taxon>
        <taxon>Streptomycetaceae</taxon>
        <taxon>Kitasatospora</taxon>
    </lineage>
</organism>
<dbReference type="PANTHER" id="PTHR16305">
    <property type="entry name" value="TESTICULAR SOLUBLE ADENYLYL CYCLASE"/>
    <property type="match status" value="1"/>
</dbReference>
<keyword evidence="2" id="KW-0067">ATP-binding</keyword>
<dbReference type="AlphaFoldDB" id="A0A561TSF9"/>
<dbReference type="Gene3D" id="1.10.10.10">
    <property type="entry name" value="Winged helix-like DNA-binding domain superfamily/Winged helix DNA-binding domain"/>
    <property type="match status" value="1"/>
</dbReference>
<dbReference type="PANTHER" id="PTHR16305:SF35">
    <property type="entry name" value="TRANSCRIPTIONAL ACTIVATOR DOMAIN"/>
    <property type="match status" value="1"/>
</dbReference>
<dbReference type="GO" id="GO:0003677">
    <property type="term" value="F:DNA binding"/>
    <property type="evidence" value="ECO:0007669"/>
    <property type="project" value="InterPro"/>
</dbReference>
<dbReference type="Pfam" id="PF00196">
    <property type="entry name" value="GerE"/>
    <property type="match status" value="1"/>
</dbReference>
<dbReference type="Proteomes" id="UP000317940">
    <property type="component" value="Unassembled WGS sequence"/>
</dbReference>
<protein>
    <submittedName>
        <fullName evidence="4">Regulatory LuxR family protein</fullName>
    </submittedName>
</protein>
<dbReference type="PROSITE" id="PS00622">
    <property type="entry name" value="HTH_LUXR_1"/>
    <property type="match status" value="1"/>
</dbReference>
<proteinExistence type="predicted"/>
<evidence type="ECO:0000256" key="1">
    <source>
        <dbReference type="ARBA" id="ARBA00022741"/>
    </source>
</evidence>
<evidence type="ECO:0000313" key="5">
    <source>
        <dbReference type="Proteomes" id="UP000317940"/>
    </source>
</evidence>
<dbReference type="Pfam" id="PF13191">
    <property type="entry name" value="AAA_16"/>
    <property type="match status" value="1"/>
</dbReference>
<gene>
    <name evidence="4" type="ORF">FHX73_1392</name>
</gene>
<dbReference type="InterPro" id="IPR036388">
    <property type="entry name" value="WH-like_DNA-bd_sf"/>
</dbReference>
<reference evidence="4 5" key="1">
    <citation type="submission" date="2019-06" db="EMBL/GenBank/DDBJ databases">
        <title>Sequencing the genomes of 1000 actinobacteria strains.</title>
        <authorList>
            <person name="Klenk H.-P."/>
        </authorList>
    </citation>
    <scope>NUCLEOTIDE SEQUENCE [LARGE SCALE GENOMIC DNA]</scope>
    <source>
        <strain evidence="4 5">DSM 44826</strain>
    </source>
</reference>
<dbReference type="PROSITE" id="PS50043">
    <property type="entry name" value="HTH_LUXR_2"/>
    <property type="match status" value="1"/>
</dbReference>
<evidence type="ECO:0000313" key="4">
    <source>
        <dbReference type="EMBL" id="TWF90048.1"/>
    </source>
</evidence>
<dbReference type="RefSeq" id="WP_246213995.1">
    <property type="nucleotide sequence ID" value="NZ_BAAAMZ010000001.1"/>
</dbReference>
<dbReference type="SUPFAM" id="SSF46894">
    <property type="entry name" value="C-terminal effector domain of the bipartite response regulators"/>
    <property type="match status" value="1"/>
</dbReference>
<dbReference type="InterPro" id="IPR000792">
    <property type="entry name" value="Tscrpt_reg_LuxR_C"/>
</dbReference>
<evidence type="ECO:0000259" key="3">
    <source>
        <dbReference type="PROSITE" id="PS50043"/>
    </source>
</evidence>
<dbReference type="InterPro" id="IPR041664">
    <property type="entry name" value="AAA_16"/>
</dbReference>
<keyword evidence="5" id="KW-1185">Reference proteome</keyword>
<dbReference type="GO" id="GO:0005737">
    <property type="term" value="C:cytoplasm"/>
    <property type="evidence" value="ECO:0007669"/>
    <property type="project" value="TreeGrafter"/>
</dbReference>
<dbReference type="GO" id="GO:0004016">
    <property type="term" value="F:adenylate cyclase activity"/>
    <property type="evidence" value="ECO:0007669"/>
    <property type="project" value="TreeGrafter"/>
</dbReference>
<dbReference type="InterPro" id="IPR016032">
    <property type="entry name" value="Sig_transdc_resp-reg_C-effctor"/>
</dbReference>
<accession>A0A561TSF9</accession>
<dbReference type="CDD" id="cd06170">
    <property type="entry name" value="LuxR_C_like"/>
    <property type="match status" value="1"/>
</dbReference>
<keyword evidence="1" id="KW-0547">Nucleotide-binding</keyword>
<feature type="domain" description="HTH luxR-type" evidence="3">
    <location>
        <begin position="891"/>
        <end position="954"/>
    </location>
</feature>
<dbReference type="GO" id="GO:0005524">
    <property type="term" value="F:ATP binding"/>
    <property type="evidence" value="ECO:0007669"/>
    <property type="project" value="UniProtKB-KW"/>
</dbReference>
<sequence length="958" mass="101679">MVKVLDPDSAATGGDLPFVGRRRELELLLAAVRQPPAVVLVEGEAGIGKSRLVHEAALVLSGEGGRVLTGSCHPLREPFPFSPVIDALHGAGDWLPTAGVPPTAGALAPLLPDLADRLPPPPEPAGDPHVERRRLVQGVRSFLGALGPVVLVVEDLHWVDEATRDLLLLLARDLPAQLSLVLTYRAEDLGPGTPVLGAAYRHPPGVNGATIRLDALGEADIRALATATLGQHATPALGRTLHQRSEGLPLVAVEDLITLREQGRRSGYDDAAQRLHRADAPHGLREAVTERLVALSPAGAAVVDAAAVLAVATAEPLLVEIAGIDPAEGAQGITEALAASVLRETETGRYTFRHVLAQQVAYQHVPGPERRRLHQRAIERLRAHQPVPLVQIAHHTRALGDREEWLRRAEQAADQSIAVGDTGTAATLLRQILEEPRLDHDLRSRAALALADIASFGADYTANAALLRHIVSDPQLSDATRGEARLSLGLLMLTQAGDRAGFGEIERAAGELASRPERAARAMVALAMNEWDGAVERAGEWMDRAEAAVADSRDDGMRAAVRASRITLMAREGDPALWSLVDRLPPDSPDQAVARQVARAVHNTGTFAAELGHDARARQLLTRNREPADRSGIPYLRVYGQATLLTLDLQGGHWDGLEQRIGALADEYPDIVLVRVERALILGTLAAARGQSSLALEHFGAAAAHGETHSEVSVALRAAAGLVTLRLALGSTEEAVATVAPAVALLRETEAWPRSAGMVPAAVEAALAAGDRGGAEQLADDAEHGLRGRDTPAADADLHVARGLLSASDPSEAAAHFARARRAWQEIGRPYEAARVAERLGRTELLARPDDEPQHLVTALAEYERLGATAAVARCRQLLGERGASRPAPPGRGYGDRLSPREREVAELLARGATNQDIAGALFLSPRTVEQHVARVLRKLGTTRRAVAEALRGLGGGA</sequence>